<dbReference type="GO" id="GO:0043571">
    <property type="term" value="P:maintenance of CRISPR repeat elements"/>
    <property type="evidence" value="ECO:0007669"/>
    <property type="project" value="InterPro"/>
</dbReference>
<gene>
    <name evidence="1" type="primary">cas7c</name>
    <name evidence="1" type="ORF">ENR59_08535</name>
</gene>
<dbReference type="InterPro" id="IPR006482">
    <property type="entry name" value="Cas7_Csh2/Csh2"/>
</dbReference>
<dbReference type="EMBL" id="DSRP01000588">
    <property type="protein sequence ID" value="HGG92978.1"/>
    <property type="molecule type" value="Genomic_DNA"/>
</dbReference>
<name>A0A7C4AHM8_9BACT</name>
<dbReference type="InterPro" id="IPR013418">
    <property type="entry name" value="CRISPR-assoc_prot_Cas7/Csd2"/>
</dbReference>
<dbReference type="NCBIfam" id="TIGR01595">
    <property type="entry name" value="cas_CT1132"/>
    <property type="match status" value="1"/>
</dbReference>
<dbReference type="AlphaFoldDB" id="A0A7C4AHM8"/>
<organism evidence="1">
    <name type="scientific">Fundidesulfovibrio putealis</name>
    <dbReference type="NCBI Taxonomy" id="270496"/>
    <lineage>
        <taxon>Bacteria</taxon>
        <taxon>Pseudomonadati</taxon>
        <taxon>Thermodesulfobacteriota</taxon>
        <taxon>Desulfovibrionia</taxon>
        <taxon>Desulfovibrionales</taxon>
        <taxon>Desulfovibrionaceae</taxon>
        <taxon>Fundidesulfovibrio</taxon>
    </lineage>
</organism>
<evidence type="ECO:0000313" key="1">
    <source>
        <dbReference type="EMBL" id="HGG92978.1"/>
    </source>
</evidence>
<accession>A0A7C4AHM8</accession>
<dbReference type="Pfam" id="PF05107">
    <property type="entry name" value="Cas_Cas7"/>
    <property type="match status" value="1"/>
</dbReference>
<reference evidence="1" key="1">
    <citation type="journal article" date="2020" name="mSystems">
        <title>Genome- and Community-Level Interaction Insights into Carbon Utilization and Element Cycling Functions of Hydrothermarchaeota in Hydrothermal Sediment.</title>
        <authorList>
            <person name="Zhou Z."/>
            <person name="Liu Y."/>
            <person name="Xu W."/>
            <person name="Pan J."/>
            <person name="Luo Z.H."/>
            <person name="Li M."/>
        </authorList>
    </citation>
    <scope>NUCLEOTIDE SEQUENCE [LARGE SCALE GENOMIC DNA]</scope>
    <source>
        <strain evidence="1">SpSt-413</strain>
    </source>
</reference>
<comment type="caution">
    <text evidence="1">The sequence shown here is derived from an EMBL/GenBank/DDBJ whole genome shotgun (WGS) entry which is preliminary data.</text>
</comment>
<proteinExistence type="predicted"/>
<sequence length="288" mass="31504">MSAIQNRYEFILLFDVENGNPNGDPDAGNLPRIDPETNHGLVTDVCLKRKVRNYVDLAKAGEQGFNIYVREKSVLSATRGAAYKAVAGTAANEAEKIKQGRDWMCANFFDVRAFGAVMSTKENNCGQVRGPVQLAFARSVEPVLPMDVSITRMAVETAKEAQAQSGDNRTMGRKSIVPYGLYRAEGFISAPLAEQTGFSEADLELLWTALAMMFDHDRSAARGKMTARRLIVFKHESRMGNAPAHKLFNLVTVCRCTDTAAPARSFTDYAVNVDQSGVPGGVSLEEKI</sequence>
<dbReference type="NCBIfam" id="TIGR02589">
    <property type="entry name" value="cas_Csd2"/>
    <property type="match status" value="1"/>
</dbReference>
<protein>
    <submittedName>
        <fullName evidence="1">Type I-C CRISPR-associated protein Cas7/Csd2</fullName>
    </submittedName>
</protein>